<gene>
    <name evidence="8" type="primary">mntP</name>
    <name evidence="9" type="ORF">H8E41_07830</name>
</gene>
<dbReference type="GO" id="GO:0005384">
    <property type="term" value="F:manganese ion transmembrane transporter activity"/>
    <property type="evidence" value="ECO:0007669"/>
    <property type="project" value="UniProtKB-UniRule"/>
</dbReference>
<evidence type="ECO:0000313" key="9">
    <source>
        <dbReference type="EMBL" id="MBC8317802.1"/>
    </source>
</evidence>
<feature type="transmembrane region" description="Helical" evidence="8">
    <location>
        <begin position="68"/>
        <end position="85"/>
    </location>
</feature>
<comment type="function">
    <text evidence="8">Probably functions as a manganese efflux pump.</text>
</comment>
<evidence type="ECO:0000256" key="7">
    <source>
        <dbReference type="ARBA" id="ARBA00023211"/>
    </source>
</evidence>
<evidence type="ECO:0000256" key="5">
    <source>
        <dbReference type="ARBA" id="ARBA00023065"/>
    </source>
</evidence>
<dbReference type="HAMAP" id="MF_01521">
    <property type="entry name" value="MntP_pump"/>
    <property type="match status" value="1"/>
</dbReference>
<evidence type="ECO:0000256" key="8">
    <source>
        <dbReference type="HAMAP-Rule" id="MF_01521"/>
    </source>
</evidence>
<comment type="subcellular location">
    <subcellularLocation>
        <location evidence="8">Cell membrane</location>
        <topology evidence="8">Multi-pass membrane protein</topology>
    </subcellularLocation>
</comment>
<keyword evidence="7 8" id="KW-0464">Manganese</keyword>
<proteinExistence type="inferred from homology"/>
<evidence type="ECO:0000256" key="1">
    <source>
        <dbReference type="ARBA" id="ARBA00022448"/>
    </source>
</evidence>
<sequence>MDPIEVFIIALALAVDAFAVALGAGVSMCNVSFRQTFRLAWHFGLFQAGMNILGWVAGLTVRSLIESVDHWIAFGLLAFIGVRMIREAMQDDDDKKSTDPTRGKTLVLLSVATSIDALAVGLSFSFLHISIWMPALVIGVVATILTAAGLHLGCLVGAKSRLGSRAEIIGGLVLVAIGVNILHEHGVF</sequence>
<dbReference type="EMBL" id="JACNJZ010000107">
    <property type="protein sequence ID" value="MBC8317802.1"/>
    <property type="molecule type" value="Genomic_DNA"/>
</dbReference>
<name>A0A8J6NE06_9BACT</name>
<keyword evidence="3 8" id="KW-0812">Transmembrane</keyword>
<comment type="similarity">
    <text evidence="8">Belongs to the MntP (TC 9.B.29) family.</text>
</comment>
<reference evidence="9 10" key="1">
    <citation type="submission" date="2020-08" db="EMBL/GenBank/DDBJ databases">
        <title>Bridging the membrane lipid divide: bacteria of the FCB group superphylum have the potential to synthesize archaeal ether lipids.</title>
        <authorList>
            <person name="Villanueva L."/>
            <person name="Von Meijenfeldt F.A.B."/>
            <person name="Westbye A.B."/>
            <person name="Yadav S."/>
            <person name="Hopmans E.C."/>
            <person name="Dutilh B.E."/>
            <person name="Sinninghe Damste J.S."/>
        </authorList>
    </citation>
    <scope>NUCLEOTIDE SEQUENCE [LARGE SCALE GENOMIC DNA]</scope>
    <source>
        <strain evidence="9">NIOZ-UU47</strain>
    </source>
</reference>
<keyword evidence="1 8" id="KW-0813">Transport</keyword>
<dbReference type="AlphaFoldDB" id="A0A8J6NE06"/>
<dbReference type="GO" id="GO:0005886">
    <property type="term" value="C:plasma membrane"/>
    <property type="evidence" value="ECO:0007669"/>
    <property type="project" value="UniProtKB-SubCell"/>
</dbReference>
<evidence type="ECO:0000256" key="4">
    <source>
        <dbReference type="ARBA" id="ARBA00022989"/>
    </source>
</evidence>
<feature type="transmembrane region" description="Helical" evidence="8">
    <location>
        <begin position="132"/>
        <end position="154"/>
    </location>
</feature>
<evidence type="ECO:0000256" key="6">
    <source>
        <dbReference type="ARBA" id="ARBA00023136"/>
    </source>
</evidence>
<dbReference type="Pfam" id="PF02659">
    <property type="entry name" value="Mntp"/>
    <property type="match status" value="1"/>
</dbReference>
<organism evidence="9 10">
    <name type="scientific">Candidatus Desulfobia pelagia</name>
    <dbReference type="NCBI Taxonomy" id="2841692"/>
    <lineage>
        <taxon>Bacteria</taxon>
        <taxon>Pseudomonadati</taxon>
        <taxon>Thermodesulfobacteriota</taxon>
        <taxon>Desulfobulbia</taxon>
        <taxon>Desulfobulbales</taxon>
        <taxon>Desulfobulbaceae</taxon>
        <taxon>Candidatus Desulfobia</taxon>
    </lineage>
</organism>
<feature type="transmembrane region" description="Helical" evidence="8">
    <location>
        <begin position="106"/>
        <end position="126"/>
    </location>
</feature>
<keyword evidence="5 8" id="KW-0406">Ion transport</keyword>
<feature type="transmembrane region" description="Helical" evidence="8">
    <location>
        <begin position="166"/>
        <end position="183"/>
    </location>
</feature>
<dbReference type="Proteomes" id="UP000614424">
    <property type="component" value="Unassembled WGS sequence"/>
</dbReference>
<dbReference type="PANTHER" id="PTHR35529:SF1">
    <property type="entry name" value="MANGANESE EFFLUX PUMP MNTP-RELATED"/>
    <property type="match status" value="1"/>
</dbReference>
<evidence type="ECO:0000313" key="10">
    <source>
        <dbReference type="Proteomes" id="UP000614424"/>
    </source>
</evidence>
<protein>
    <recommendedName>
        <fullName evidence="8">Putative manganese efflux pump MntP</fullName>
    </recommendedName>
</protein>
<evidence type="ECO:0000256" key="2">
    <source>
        <dbReference type="ARBA" id="ARBA00022475"/>
    </source>
</evidence>
<comment type="caution">
    <text evidence="9">The sequence shown here is derived from an EMBL/GenBank/DDBJ whole genome shotgun (WGS) entry which is preliminary data.</text>
</comment>
<keyword evidence="6 8" id="KW-0472">Membrane</keyword>
<keyword evidence="4 8" id="KW-1133">Transmembrane helix</keyword>
<feature type="transmembrane region" description="Helical" evidence="8">
    <location>
        <begin position="39"/>
        <end position="56"/>
    </location>
</feature>
<evidence type="ECO:0000256" key="3">
    <source>
        <dbReference type="ARBA" id="ARBA00022692"/>
    </source>
</evidence>
<keyword evidence="2 8" id="KW-1003">Cell membrane</keyword>
<dbReference type="PANTHER" id="PTHR35529">
    <property type="entry name" value="MANGANESE EFFLUX PUMP MNTP-RELATED"/>
    <property type="match status" value="1"/>
</dbReference>
<accession>A0A8J6NE06</accession>
<dbReference type="InterPro" id="IPR003810">
    <property type="entry name" value="Mntp/YtaF"/>
</dbReference>
<dbReference type="InterPro" id="IPR022929">
    <property type="entry name" value="Put_MntP"/>
</dbReference>
<feature type="transmembrane region" description="Helical" evidence="8">
    <location>
        <begin position="6"/>
        <end position="27"/>
    </location>
</feature>